<name>A0A1I7TH67_9PELO</name>
<dbReference type="InterPro" id="IPR018817">
    <property type="entry name" value="7TM_GPCR_serpentine_rcpt_Srz"/>
</dbReference>
<dbReference type="WBParaSite" id="Csp11.Scaffold612.g5890.t2">
    <property type="protein sequence ID" value="Csp11.Scaffold612.g5890.t2"/>
    <property type="gene ID" value="Csp11.Scaffold612.g5890"/>
</dbReference>
<organism evidence="1 2">
    <name type="scientific">Caenorhabditis tropicalis</name>
    <dbReference type="NCBI Taxonomy" id="1561998"/>
    <lineage>
        <taxon>Eukaryota</taxon>
        <taxon>Metazoa</taxon>
        <taxon>Ecdysozoa</taxon>
        <taxon>Nematoda</taxon>
        <taxon>Chromadorea</taxon>
        <taxon>Rhabditida</taxon>
        <taxon>Rhabditina</taxon>
        <taxon>Rhabditomorpha</taxon>
        <taxon>Rhabditoidea</taxon>
        <taxon>Rhabditidae</taxon>
        <taxon>Peloderinae</taxon>
        <taxon>Caenorhabditis</taxon>
    </lineage>
</organism>
<proteinExistence type="predicted"/>
<evidence type="ECO:0000313" key="2">
    <source>
        <dbReference type="WBParaSite" id="Csp11.Scaffold612.g5890.t2"/>
    </source>
</evidence>
<reference evidence="2" key="1">
    <citation type="submission" date="2016-11" db="UniProtKB">
        <authorList>
            <consortium name="WormBaseParasite"/>
        </authorList>
    </citation>
    <scope>IDENTIFICATION</scope>
</reference>
<dbReference type="Pfam" id="PF10325">
    <property type="entry name" value="7TM_GPCR_Srz"/>
    <property type="match status" value="1"/>
</dbReference>
<dbReference type="Proteomes" id="UP000095282">
    <property type="component" value="Unplaced"/>
</dbReference>
<dbReference type="AlphaFoldDB" id="A0A1I7TH67"/>
<protein>
    <submittedName>
        <fullName evidence="2">Secreted protein</fullName>
    </submittedName>
</protein>
<accession>A0A1I7TH67</accession>
<sequence>MIFILLSASLYIPLLWSIRKSGHLASAQVNHPQRYVLWQLVVIGIQKLITYLGCNRRTSLHLLVAIRPTTLFKIFICPCLHTWRVEPVTREHTSAHT</sequence>
<keyword evidence="1" id="KW-1185">Reference proteome</keyword>
<dbReference type="PANTHER" id="PTHR31720">
    <property type="entry name" value="SERPENTINE RECEPTOR, CLASS Z-RELATED"/>
    <property type="match status" value="1"/>
</dbReference>
<evidence type="ECO:0000313" key="1">
    <source>
        <dbReference type="Proteomes" id="UP000095282"/>
    </source>
</evidence>